<evidence type="ECO:0000313" key="1">
    <source>
        <dbReference type="EMBL" id="NDV85425.1"/>
    </source>
</evidence>
<sequence>MREQLAEALTAATKNQERRRVCTLRLINAAIKDRDIAQRSAGRDPVGDDDIQLILAKMIKQRIESAKAHDENGQPDLAAQEREEIGVIREFLPPQLGTGEIEQACKKVVEDTDARGLRDVGRCMNALKERYPGQMDFNQASTLVKGMLR</sequence>
<organism evidence="1 2">
    <name type="scientific">Aurantimonas aggregata</name>
    <dbReference type="NCBI Taxonomy" id="2047720"/>
    <lineage>
        <taxon>Bacteria</taxon>
        <taxon>Pseudomonadati</taxon>
        <taxon>Pseudomonadota</taxon>
        <taxon>Alphaproteobacteria</taxon>
        <taxon>Hyphomicrobiales</taxon>
        <taxon>Aurantimonadaceae</taxon>
        <taxon>Aurantimonas</taxon>
    </lineage>
</organism>
<dbReference type="SUPFAM" id="SSF89095">
    <property type="entry name" value="GatB/YqeY motif"/>
    <property type="match status" value="1"/>
</dbReference>
<evidence type="ECO:0000313" key="2">
    <source>
        <dbReference type="Proteomes" id="UP000476332"/>
    </source>
</evidence>
<dbReference type="Gene3D" id="1.10.1510.10">
    <property type="entry name" value="Uncharacterised protein YqeY/AIM41 PF09424, N-terminal domain"/>
    <property type="match status" value="1"/>
</dbReference>
<reference evidence="1 2" key="1">
    <citation type="submission" date="2020-01" db="EMBL/GenBank/DDBJ databases">
        <title>Genomes of bacteria type strains.</title>
        <authorList>
            <person name="Chen J."/>
            <person name="Zhu S."/>
            <person name="Chen J."/>
        </authorList>
    </citation>
    <scope>NUCLEOTIDE SEQUENCE [LARGE SCALE GENOMIC DNA]</scope>
    <source>
        <strain evidence="1 2">KCTC 52919</strain>
    </source>
</reference>
<dbReference type="InterPro" id="IPR042184">
    <property type="entry name" value="YqeY/Aim41_N"/>
</dbReference>
<dbReference type="RefSeq" id="WP_163042156.1">
    <property type="nucleotide sequence ID" value="NZ_JAAAMJ010000001.1"/>
</dbReference>
<dbReference type="InterPro" id="IPR003789">
    <property type="entry name" value="Asn/Gln_tRNA_amidoTrase-B-like"/>
</dbReference>
<accession>A0A6L9MC77</accession>
<dbReference type="Gene3D" id="1.10.10.410">
    <property type="match status" value="1"/>
</dbReference>
<name>A0A6L9MC77_9HYPH</name>
<dbReference type="InterPro" id="IPR019004">
    <property type="entry name" value="YqeY/Aim41"/>
</dbReference>
<dbReference type="PANTHER" id="PTHR28055:SF1">
    <property type="entry name" value="ALTERED INHERITANCE OF MITOCHONDRIA PROTEIN 41, MITOCHONDRIAL"/>
    <property type="match status" value="1"/>
</dbReference>
<dbReference type="AlphaFoldDB" id="A0A6L9MC77"/>
<dbReference type="InterPro" id="IPR023168">
    <property type="entry name" value="GatB_Yqey_C_2"/>
</dbReference>
<keyword evidence="2" id="KW-1185">Reference proteome</keyword>
<comment type="caution">
    <text evidence="1">The sequence shown here is derived from an EMBL/GenBank/DDBJ whole genome shotgun (WGS) entry which is preliminary data.</text>
</comment>
<dbReference type="Proteomes" id="UP000476332">
    <property type="component" value="Unassembled WGS sequence"/>
</dbReference>
<gene>
    <name evidence="1" type="ORF">GTW51_01795</name>
</gene>
<dbReference type="Pfam" id="PF09424">
    <property type="entry name" value="YqeY"/>
    <property type="match status" value="1"/>
</dbReference>
<dbReference type="PANTHER" id="PTHR28055">
    <property type="entry name" value="ALTERED INHERITANCE OF MITOCHONDRIA PROTEIN 41, MITOCHONDRIAL"/>
    <property type="match status" value="1"/>
</dbReference>
<protein>
    <submittedName>
        <fullName evidence="1">GatB/YqeY domain-containing protein</fullName>
    </submittedName>
</protein>
<dbReference type="EMBL" id="JAAAMJ010000001">
    <property type="protein sequence ID" value="NDV85425.1"/>
    <property type="molecule type" value="Genomic_DNA"/>
</dbReference>
<proteinExistence type="predicted"/>
<dbReference type="GO" id="GO:0016884">
    <property type="term" value="F:carbon-nitrogen ligase activity, with glutamine as amido-N-donor"/>
    <property type="evidence" value="ECO:0007669"/>
    <property type="project" value="InterPro"/>
</dbReference>